<reference evidence="2" key="1">
    <citation type="submission" date="2021-06" db="EMBL/GenBank/DDBJ databases">
        <title>Comparative genomics, transcriptomics and evolutionary studies reveal genomic signatures of adaptation to plant cell wall in hemibiotrophic fungi.</title>
        <authorList>
            <consortium name="DOE Joint Genome Institute"/>
            <person name="Baroncelli R."/>
            <person name="Diaz J.F."/>
            <person name="Benocci T."/>
            <person name="Peng M."/>
            <person name="Battaglia E."/>
            <person name="Haridas S."/>
            <person name="Andreopoulos W."/>
            <person name="Labutti K."/>
            <person name="Pangilinan J."/>
            <person name="Floch G.L."/>
            <person name="Makela M.R."/>
            <person name="Henrissat B."/>
            <person name="Grigoriev I.V."/>
            <person name="Crouch J.A."/>
            <person name="De Vries R.P."/>
            <person name="Sukno S.A."/>
            <person name="Thon M.R."/>
        </authorList>
    </citation>
    <scope>NUCLEOTIDE SEQUENCE</scope>
    <source>
        <strain evidence="2">CBS 125086</strain>
    </source>
</reference>
<name>A0AAD8QD79_9PEZI</name>
<keyword evidence="3" id="KW-1185">Reference proteome</keyword>
<gene>
    <name evidence="2" type="ORF">LY79DRAFT_537234</name>
</gene>
<evidence type="ECO:0000313" key="3">
    <source>
        <dbReference type="Proteomes" id="UP001230504"/>
    </source>
</evidence>
<dbReference type="Proteomes" id="UP001230504">
    <property type="component" value="Unassembled WGS sequence"/>
</dbReference>
<keyword evidence="1" id="KW-0732">Signal</keyword>
<proteinExistence type="predicted"/>
<evidence type="ECO:0000256" key="1">
    <source>
        <dbReference type="SAM" id="SignalP"/>
    </source>
</evidence>
<evidence type="ECO:0000313" key="2">
    <source>
        <dbReference type="EMBL" id="KAK1599173.1"/>
    </source>
</evidence>
<feature type="signal peptide" evidence="1">
    <location>
        <begin position="1"/>
        <end position="19"/>
    </location>
</feature>
<evidence type="ECO:0008006" key="4">
    <source>
        <dbReference type="Google" id="ProtNLM"/>
    </source>
</evidence>
<sequence>MYVVRFCLSLSVSLSLSLSVCVCVCIDAIDQDEDTSLEIRGKYEHVERGSNDTNLEQERSGTDLSVFLLFIYTRPAGQARPAQP</sequence>
<dbReference type="RefSeq" id="XP_060419835.1">
    <property type="nucleotide sequence ID" value="XM_060556660.1"/>
</dbReference>
<dbReference type="EMBL" id="JAHLJV010000003">
    <property type="protein sequence ID" value="KAK1599173.1"/>
    <property type="molecule type" value="Genomic_DNA"/>
</dbReference>
<accession>A0AAD8QD79</accession>
<protein>
    <recommendedName>
        <fullName evidence="4">Secreted protein</fullName>
    </recommendedName>
</protein>
<organism evidence="2 3">
    <name type="scientific">Colletotrichum navitas</name>
    <dbReference type="NCBI Taxonomy" id="681940"/>
    <lineage>
        <taxon>Eukaryota</taxon>
        <taxon>Fungi</taxon>
        <taxon>Dikarya</taxon>
        <taxon>Ascomycota</taxon>
        <taxon>Pezizomycotina</taxon>
        <taxon>Sordariomycetes</taxon>
        <taxon>Hypocreomycetidae</taxon>
        <taxon>Glomerellales</taxon>
        <taxon>Glomerellaceae</taxon>
        <taxon>Colletotrichum</taxon>
        <taxon>Colletotrichum graminicola species complex</taxon>
    </lineage>
</organism>
<feature type="chain" id="PRO_5041981916" description="Secreted protein" evidence="1">
    <location>
        <begin position="20"/>
        <end position="84"/>
    </location>
</feature>
<dbReference type="GeneID" id="85440900"/>
<dbReference type="AlphaFoldDB" id="A0AAD8QD79"/>
<comment type="caution">
    <text evidence="2">The sequence shown here is derived from an EMBL/GenBank/DDBJ whole genome shotgun (WGS) entry which is preliminary data.</text>
</comment>